<protein>
    <recommendedName>
        <fullName evidence="7">Replication factor A C-terminal domain-containing protein</fullName>
    </recommendedName>
</protein>
<gene>
    <name evidence="8" type="ORF">Ahy_A04g019588</name>
</gene>
<dbReference type="Pfam" id="PF08646">
    <property type="entry name" value="Rep_fac-A_C"/>
    <property type="match status" value="1"/>
</dbReference>
<keyword evidence="9" id="KW-1185">Reference proteome</keyword>
<feature type="region of interest" description="Disordered" evidence="6">
    <location>
        <begin position="308"/>
        <end position="355"/>
    </location>
</feature>
<evidence type="ECO:0000313" key="8">
    <source>
        <dbReference type="EMBL" id="RYR62188.1"/>
    </source>
</evidence>
<evidence type="ECO:0000256" key="4">
    <source>
        <dbReference type="ARBA" id="ARBA00022833"/>
    </source>
</evidence>
<dbReference type="PANTHER" id="PTHR47165:SF4">
    <property type="entry name" value="OS03G0429900 PROTEIN"/>
    <property type="match status" value="1"/>
</dbReference>
<dbReference type="CDD" id="cd04476">
    <property type="entry name" value="RPA1_DBD_C"/>
    <property type="match status" value="1"/>
</dbReference>
<dbReference type="Proteomes" id="UP000289738">
    <property type="component" value="Chromosome A04"/>
</dbReference>
<organism evidence="8 9">
    <name type="scientific">Arachis hypogaea</name>
    <name type="common">Peanut</name>
    <dbReference type="NCBI Taxonomy" id="3818"/>
    <lineage>
        <taxon>Eukaryota</taxon>
        <taxon>Viridiplantae</taxon>
        <taxon>Streptophyta</taxon>
        <taxon>Embryophyta</taxon>
        <taxon>Tracheophyta</taxon>
        <taxon>Spermatophyta</taxon>
        <taxon>Magnoliopsida</taxon>
        <taxon>eudicotyledons</taxon>
        <taxon>Gunneridae</taxon>
        <taxon>Pentapetalae</taxon>
        <taxon>rosids</taxon>
        <taxon>fabids</taxon>
        <taxon>Fabales</taxon>
        <taxon>Fabaceae</taxon>
        <taxon>Papilionoideae</taxon>
        <taxon>50 kb inversion clade</taxon>
        <taxon>dalbergioids sensu lato</taxon>
        <taxon>Dalbergieae</taxon>
        <taxon>Pterocarpus clade</taxon>
        <taxon>Arachis</taxon>
    </lineage>
</organism>
<dbReference type="STRING" id="3818.A0A445DG67"/>
<dbReference type="CDD" id="cd04481">
    <property type="entry name" value="RPA1_DBD_B_like"/>
    <property type="match status" value="1"/>
</dbReference>
<evidence type="ECO:0000313" key="9">
    <source>
        <dbReference type="Proteomes" id="UP000289738"/>
    </source>
</evidence>
<evidence type="ECO:0000256" key="6">
    <source>
        <dbReference type="SAM" id="MobiDB-lite"/>
    </source>
</evidence>
<dbReference type="GO" id="GO:0003677">
    <property type="term" value="F:DNA binding"/>
    <property type="evidence" value="ECO:0007669"/>
    <property type="project" value="UniProtKB-KW"/>
</dbReference>
<comment type="similarity">
    <text evidence="1">Belongs to the replication factor A protein 1 family.</text>
</comment>
<keyword evidence="4" id="KW-0862">Zinc</keyword>
<dbReference type="SUPFAM" id="SSF50249">
    <property type="entry name" value="Nucleic acid-binding proteins"/>
    <property type="match status" value="2"/>
</dbReference>
<accession>A0A445DG67</accession>
<evidence type="ECO:0000256" key="3">
    <source>
        <dbReference type="ARBA" id="ARBA00022771"/>
    </source>
</evidence>
<evidence type="ECO:0000259" key="7">
    <source>
        <dbReference type="Pfam" id="PF08646"/>
    </source>
</evidence>
<dbReference type="InterPro" id="IPR047192">
    <property type="entry name" value="Euk_RPA1_DBD_C"/>
</dbReference>
<dbReference type="AlphaFoldDB" id="A0A445DG67"/>
<keyword evidence="2" id="KW-0479">Metal-binding</keyword>
<feature type="domain" description="Replication factor A C-terminal" evidence="7">
    <location>
        <begin position="137"/>
        <end position="256"/>
    </location>
</feature>
<evidence type="ECO:0000256" key="1">
    <source>
        <dbReference type="ARBA" id="ARBA00005690"/>
    </source>
</evidence>
<keyword evidence="5" id="KW-0238">DNA-binding</keyword>
<dbReference type="Gene3D" id="2.40.50.140">
    <property type="entry name" value="Nucleic acid-binding proteins"/>
    <property type="match status" value="2"/>
</dbReference>
<dbReference type="EMBL" id="SDMP01000004">
    <property type="protein sequence ID" value="RYR62188.1"/>
    <property type="molecule type" value="Genomic_DNA"/>
</dbReference>
<name>A0A445DG67_ARAHY</name>
<keyword evidence="3" id="KW-0863">Zinc-finger</keyword>
<dbReference type="InterPro" id="IPR013955">
    <property type="entry name" value="Rep_factor-A_C"/>
</dbReference>
<reference evidence="8 9" key="1">
    <citation type="submission" date="2019-01" db="EMBL/GenBank/DDBJ databases">
        <title>Sequencing of cultivated peanut Arachis hypogaea provides insights into genome evolution and oil improvement.</title>
        <authorList>
            <person name="Chen X."/>
        </authorList>
    </citation>
    <scope>NUCLEOTIDE SEQUENCE [LARGE SCALE GENOMIC DNA]</scope>
    <source>
        <strain evidence="9">cv. Fuhuasheng</strain>
        <tissue evidence="8">Leaves</tissue>
    </source>
</reference>
<evidence type="ECO:0000256" key="2">
    <source>
        <dbReference type="ARBA" id="ARBA00022723"/>
    </source>
</evidence>
<sequence>MSFELADALFFVIDVIGQLTSKGNLVEFTRDGKRSSYITIELDDLEGGQKLRVTLWQSFSFDLLKYLEEHPCLTYVVILQMGKIKFYSGVMGVSNTNYNSKLFINVEFPTARDFFARVNKLDPVDKQVIMPLDAVFVTIGTIKEVEAEFGWWYKGCKKCHRGLGEFEKRYFYPNCIKDYGFYVPRYNIHIRVIDHTDATSFVLFDGEPAKFLGVSTNDLRQSCGVEKNSCPEGINKLRDIKFIFKVQLKMRNLNSYEPYVIHVLRMTNENSLVPAFLDKYNPDPGLLLHENSELLSLSTGSYDTYKACESESTPSPSIDEKHNSKILGTKKHMEEVGEESVSSKSKKGKWVVMED</sequence>
<dbReference type="InterPro" id="IPR012340">
    <property type="entry name" value="NA-bd_OB-fold"/>
</dbReference>
<proteinExistence type="inferred from homology"/>
<evidence type="ECO:0000256" key="5">
    <source>
        <dbReference type="ARBA" id="ARBA00023125"/>
    </source>
</evidence>
<comment type="caution">
    <text evidence="8">The sequence shown here is derived from an EMBL/GenBank/DDBJ whole genome shotgun (WGS) entry which is preliminary data.</text>
</comment>
<dbReference type="PANTHER" id="PTHR47165">
    <property type="entry name" value="OS03G0429900 PROTEIN"/>
    <property type="match status" value="1"/>
</dbReference>
<dbReference type="GO" id="GO:0008270">
    <property type="term" value="F:zinc ion binding"/>
    <property type="evidence" value="ECO:0007669"/>
    <property type="project" value="UniProtKB-KW"/>
</dbReference>